<organism evidence="1 2">
    <name type="scientific">Aegilops tauschii subsp. strangulata</name>
    <name type="common">Goatgrass</name>
    <dbReference type="NCBI Taxonomy" id="200361"/>
    <lineage>
        <taxon>Eukaryota</taxon>
        <taxon>Viridiplantae</taxon>
        <taxon>Streptophyta</taxon>
        <taxon>Embryophyta</taxon>
        <taxon>Tracheophyta</taxon>
        <taxon>Spermatophyta</taxon>
        <taxon>Magnoliopsida</taxon>
        <taxon>Liliopsida</taxon>
        <taxon>Poales</taxon>
        <taxon>Poaceae</taxon>
        <taxon>BOP clade</taxon>
        <taxon>Pooideae</taxon>
        <taxon>Triticodae</taxon>
        <taxon>Triticeae</taxon>
        <taxon>Triticinae</taxon>
        <taxon>Aegilops</taxon>
    </lineage>
</organism>
<name>A0A453JSQ5_AEGTS</name>
<keyword evidence="2" id="KW-1185">Reference proteome</keyword>
<reference evidence="1" key="3">
    <citation type="journal article" date="2017" name="Nature">
        <title>Genome sequence of the progenitor of the wheat D genome Aegilops tauschii.</title>
        <authorList>
            <person name="Luo M.C."/>
            <person name="Gu Y.Q."/>
            <person name="Puiu D."/>
            <person name="Wang H."/>
            <person name="Twardziok S.O."/>
            <person name="Deal K.R."/>
            <person name="Huo N."/>
            <person name="Zhu T."/>
            <person name="Wang L."/>
            <person name="Wang Y."/>
            <person name="McGuire P.E."/>
            <person name="Liu S."/>
            <person name="Long H."/>
            <person name="Ramasamy R.K."/>
            <person name="Rodriguez J.C."/>
            <person name="Van S.L."/>
            <person name="Yuan L."/>
            <person name="Wang Z."/>
            <person name="Xia Z."/>
            <person name="Xiao L."/>
            <person name="Anderson O.D."/>
            <person name="Ouyang S."/>
            <person name="Liang Y."/>
            <person name="Zimin A.V."/>
            <person name="Pertea G."/>
            <person name="Qi P."/>
            <person name="Bennetzen J.L."/>
            <person name="Dai X."/>
            <person name="Dawson M.W."/>
            <person name="Muller H.G."/>
            <person name="Kugler K."/>
            <person name="Rivarola-Duarte L."/>
            <person name="Spannagl M."/>
            <person name="Mayer K.F.X."/>
            <person name="Lu F.H."/>
            <person name="Bevan M.W."/>
            <person name="Leroy P."/>
            <person name="Li P."/>
            <person name="You F.M."/>
            <person name="Sun Q."/>
            <person name="Liu Z."/>
            <person name="Lyons E."/>
            <person name="Wicker T."/>
            <person name="Salzberg S.L."/>
            <person name="Devos K.M."/>
            <person name="Dvorak J."/>
        </authorList>
    </citation>
    <scope>NUCLEOTIDE SEQUENCE [LARGE SCALE GENOMIC DNA]</scope>
    <source>
        <strain evidence="1">cv. AL8/78</strain>
    </source>
</reference>
<proteinExistence type="predicted"/>
<evidence type="ECO:0000313" key="2">
    <source>
        <dbReference type="Proteomes" id="UP000015105"/>
    </source>
</evidence>
<dbReference type="EnsemblPlants" id="AET5Gv20179000.8">
    <property type="protein sequence ID" value="AET5Gv20179000.8"/>
    <property type="gene ID" value="AET5Gv20179000"/>
</dbReference>
<dbReference type="Proteomes" id="UP000015105">
    <property type="component" value="Chromosome 5D"/>
</dbReference>
<sequence>MFCSSVFPSDLIVGSFCTGICVSKLNLCILVFAVNVLPYCGCMGGFGHGRLV</sequence>
<evidence type="ECO:0000313" key="1">
    <source>
        <dbReference type="EnsemblPlants" id="AET5Gv20179000.8"/>
    </source>
</evidence>
<reference evidence="2" key="2">
    <citation type="journal article" date="2017" name="Nat. Plants">
        <title>The Aegilops tauschii genome reveals multiple impacts of transposons.</title>
        <authorList>
            <person name="Zhao G."/>
            <person name="Zou C."/>
            <person name="Li K."/>
            <person name="Wang K."/>
            <person name="Li T."/>
            <person name="Gao L."/>
            <person name="Zhang X."/>
            <person name="Wang H."/>
            <person name="Yang Z."/>
            <person name="Liu X."/>
            <person name="Jiang W."/>
            <person name="Mao L."/>
            <person name="Kong X."/>
            <person name="Jiao Y."/>
            <person name="Jia J."/>
        </authorList>
    </citation>
    <scope>NUCLEOTIDE SEQUENCE [LARGE SCALE GENOMIC DNA]</scope>
    <source>
        <strain evidence="2">cv. AL8/78</strain>
    </source>
</reference>
<accession>A0A453JSQ5</accession>
<dbReference type="AlphaFoldDB" id="A0A453JSQ5"/>
<dbReference type="Gramene" id="AET5Gv20179000.8">
    <property type="protein sequence ID" value="AET5Gv20179000.8"/>
    <property type="gene ID" value="AET5Gv20179000"/>
</dbReference>
<reference evidence="1" key="5">
    <citation type="journal article" date="2021" name="G3 (Bethesda)">
        <title>Aegilops tauschii genome assembly Aet v5.0 features greater sequence contiguity and improved annotation.</title>
        <authorList>
            <person name="Wang L."/>
            <person name="Zhu T."/>
            <person name="Rodriguez J.C."/>
            <person name="Deal K.R."/>
            <person name="Dubcovsky J."/>
            <person name="McGuire P.E."/>
            <person name="Lux T."/>
            <person name="Spannagl M."/>
            <person name="Mayer K.F.X."/>
            <person name="Baldrich P."/>
            <person name="Meyers B.C."/>
            <person name="Huo N."/>
            <person name="Gu Y.Q."/>
            <person name="Zhou H."/>
            <person name="Devos K.M."/>
            <person name="Bennetzen J.L."/>
            <person name="Unver T."/>
            <person name="Budak H."/>
            <person name="Gulick P.J."/>
            <person name="Galiba G."/>
            <person name="Kalapos B."/>
            <person name="Nelson D.R."/>
            <person name="Li P."/>
            <person name="You F.M."/>
            <person name="Luo M.C."/>
            <person name="Dvorak J."/>
        </authorList>
    </citation>
    <scope>NUCLEOTIDE SEQUENCE [LARGE SCALE GENOMIC DNA]</scope>
    <source>
        <strain evidence="1">cv. AL8/78</strain>
    </source>
</reference>
<reference evidence="2" key="1">
    <citation type="journal article" date="2014" name="Science">
        <title>Ancient hybridizations among the ancestral genomes of bread wheat.</title>
        <authorList>
            <consortium name="International Wheat Genome Sequencing Consortium,"/>
            <person name="Marcussen T."/>
            <person name="Sandve S.R."/>
            <person name="Heier L."/>
            <person name="Spannagl M."/>
            <person name="Pfeifer M."/>
            <person name="Jakobsen K.S."/>
            <person name="Wulff B.B."/>
            <person name="Steuernagel B."/>
            <person name="Mayer K.F."/>
            <person name="Olsen O.A."/>
        </authorList>
    </citation>
    <scope>NUCLEOTIDE SEQUENCE [LARGE SCALE GENOMIC DNA]</scope>
    <source>
        <strain evidence="2">cv. AL8/78</strain>
    </source>
</reference>
<reference evidence="1" key="4">
    <citation type="submission" date="2019-03" db="UniProtKB">
        <authorList>
            <consortium name="EnsemblPlants"/>
        </authorList>
    </citation>
    <scope>IDENTIFICATION</scope>
</reference>
<protein>
    <submittedName>
        <fullName evidence="1">Uncharacterized protein</fullName>
    </submittedName>
</protein>